<proteinExistence type="predicted"/>
<dbReference type="AlphaFoldDB" id="A0A836C4X8"/>
<reference evidence="2" key="1">
    <citation type="journal article" date="2020" name="bioRxiv">
        <title>Comparative genomics of Chlamydomonas.</title>
        <authorList>
            <person name="Craig R.J."/>
            <person name="Hasan A.R."/>
            <person name="Ness R.W."/>
            <person name="Keightley P.D."/>
        </authorList>
    </citation>
    <scope>NUCLEOTIDE SEQUENCE</scope>
    <source>
        <strain evidence="2">CCAP 11/70</strain>
    </source>
</reference>
<sequence length="125" mass="13384">MVIGAMQLGMVAYGFQQPSLSKTIFCGLIGIVANVMKQNAIAPPPSDPEMASEEEGGRASKNFVRGFLLAILATIAGTLVFSAPEYLVQKFKVVLPTLPGAPNPMISLKILGSALFNWVITSFYY</sequence>
<dbReference type="Proteomes" id="UP000612055">
    <property type="component" value="Unassembled WGS sequence"/>
</dbReference>
<comment type="caution">
    <text evidence="2">The sequence shown here is derived from an EMBL/GenBank/DDBJ whole genome shotgun (WGS) entry which is preliminary data.</text>
</comment>
<gene>
    <name evidence="2" type="ORF">HYH03_002967</name>
</gene>
<evidence type="ECO:0000313" key="3">
    <source>
        <dbReference type="Proteomes" id="UP000612055"/>
    </source>
</evidence>
<feature type="transmembrane region" description="Helical" evidence="1">
    <location>
        <begin position="67"/>
        <end position="86"/>
    </location>
</feature>
<protein>
    <submittedName>
        <fullName evidence="2">Uncharacterized protein</fullName>
    </submittedName>
</protein>
<keyword evidence="1" id="KW-0472">Membrane</keyword>
<accession>A0A836C4X8</accession>
<evidence type="ECO:0000256" key="1">
    <source>
        <dbReference type="SAM" id="Phobius"/>
    </source>
</evidence>
<organism evidence="2 3">
    <name type="scientific">Edaphochlamys debaryana</name>
    <dbReference type="NCBI Taxonomy" id="47281"/>
    <lineage>
        <taxon>Eukaryota</taxon>
        <taxon>Viridiplantae</taxon>
        <taxon>Chlorophyta</taxon>
        <taxon>core chlorophytes</taxon>
        <taxon>Chlorophyceae</taxon>
        <taxon>CS clade</taxon>
        <taxon>Chlamydomonadales</taxon>
        <taxon>Chlamydomonadales incertae sedis</taxon>
        <taxon>Edaphochlamys</taxon>
    </lineage>
</organism>
<dbReference type="OrthoDB" id="525159at2759"/>
<evidence type="ECO:0000313" key="2">
    <source>
        <dbReference type="EMBL" id="KAG2499393.1"/>
    </source>
</evidence>
<feature type="transmembrane region" description="Helical" evidence="1">
    <location>
        <begin position="106"/>
        <end position="124"/>
    </location>
</feature>
<keyword evidence="3" id="KW-1185">Reference proteome</keyword>
<keyword evidence="1" id="KW-1133">Transmembrane helix</keyword>
<dbReference type="EMBL" id="JAEHOE010000007">
    <property type="protein sequence ID" value="KAG2499393.1"/>
    <property type="molecule type" value="Genomic_DNA"/>
</dbReference>
<keyword evidence="1" id="KW-0812">Transmembrane</keyword>
<name>A0A836C4X8_9CHLO</name>